<sequence length="236" mass="25146">MRGPLPPAPGAVRTLLVLAVGVLPASRAKNFLLRRLGHRVAPTARVSPCLLMRVGLLDLGPEARIGAGTVVRSVRLLRFEEGAGVLQWNWISAAPAYQRYDPTDDRPGTFVMGRHAAIMSRHYLDVSGGLSMGEYSSFAGVRSTVITHGVDVEENVQLPRPVAVGVRTLLSSNVVVVPGTTVPDRCLVAMGSVIKGDLPHAGYLYAGSPAVAKRPIGGKHFERIEPYVHVPGPVSP</sequence>
<name>A0ABT7MEP2_9PSEU</name>
<reference evidence="1 2" key="1">
    <citation type="submission" date="2023-06" db="EMBL/GenBank/DDBJ databases">
        <title>Actinomycetospora Odt1-22.</title>
        <authorList>
            <person name="Supong K."/>
        </authorList>
    </citation>
    <scope>NUCLEOTIDE SEQUENCE [LARGE SCALE GENOMIC DNA]</scope>
    <source>
        <strain evidence="1 2">Odt1-22</strain>
    </source>
</reference>
<dbReference type="RefSeq" id="WP_286055707.1">
    <property type="nucleotide sequence ID" value="NZ_JASVWF010000006.1"/>
</dbReference>
<keyword evidence="2" id="KW-1185">Reference proteome</keyword>
<accession>A0ABT7MEP2</accession>
<dbReference type="EMBL" id="JASVWF010000006">
    <property type="protein sequence ID" value="MDL5159130.1"/>
    <property type="molecule type" value="Genomic_DNA"/>
</dbReference>
<evidence type="ECO:0000313" key="2">
    <source>
        <dbReference type="Proteomes" id="UP001231924"/>
    </source>
</evidence>
<dbReference type="InterPro" id="IPR001451">
    <property type="entry name" value="Hexapep"/>
</dbReference>
<protein>
    <submittedName>
        <fullName evidence="1">DapH/DapD/GlmU-related protein</fullName>
    </submittedName>
</protein>
<comment type="caution">
    <text evidence="1">The sequence shown here is derived from an EMBL/GenBank/DDBJ whole genome shotgun (WGS) entry which is preliminary data.</text>
</comment>
<gene>
    <name evidence="1" type="ORF">QRT03_24405</name>
</gene>
<dbReference type="Pfam" id="PF14602">
    <property type="entry name" value="Hexapep_2"/>
    <property type="match status" value="1"/>
</dbReference>
<dbReference type="SUPFAM" id="SSF51161">
    <property type="entry name" value="Trimeric LpxA-like enzymes"/>
    <property type="match status" value="1"/>
</dbReference>
<evidence type="ECO:0000313" key="1">
    <source>
        <dbReference type="EMBL" id="MDL5159130.1"/>
    </source>
</evidence>
<organism evidence="1 2">
    <name type="scientific">Actinomycetospora termitidis</name>
    <dbReference type="NCBI Taxonomy" id="3053470"/>
    <lineage>
        <taxon>Bacteria</taxon>
        <taxon>Bacillati</taxon>
        <taxon>Actinomycetota</taxon>
        <taxon>Actinomycetes</taxon>
        <taxon>Pseudonocardiales</taxon>
        <taxon>Pseudonocardiaceae</taxon>
        <taxon>Actinomycetospora</taxon>
    </lineage>
</organism>
<dbReference type="Proteomes" id="UP001231924">
    <property type="component" value="Unassembled WGS sequence"/>
</dbReference>
<proteinExistence type="predicted"/>
<dbReference type="Gene3D" id="2.160.10.10">
    <property type="entry name" value="Hexapeptide repeat proteins"/>
    <property type="match status" value="1"/>
</dbReference>
<dbReference type="InterPro" id="IPR011004">
    <property type="entry name" value="Trimer_LpxA-like_sf"/>
</dbReference>